<dbReference type="STRING" id="1184251.TCELL_0011"/>
<feature type="binding site" evidence="8">
    <location>
        <position position="51"/>
    </location>
    <ligand>
        <name>Mg(2+)</name>
        <dbReference type="ChEBI" id="CHEBI:18420"/>
    </ligand>
</feature>
<dbReference type="InterPro" id="IPR022926">
    <property type="entry name" value="NH(3)-dep_NAD(+)_synth"/>
</dbReference>
<dbReference type="FunCoup" id="I3TCE8">
    <property type="interactions" value="34"/>
</dbReference>
<feature type="binding site" evidence="8">
    <location>
        <position position="155"/>
    </location>
    <ligand>
        <name>Mg(2+)</name>
        <dbReference type="ChEBI" id="CHEBI:18420"/>
    </ligand>
</feature>
<evidence type="ECO:0000256" key="10">
    <source>
        <dbReference type="RuleBase" id="RU003812"/>
    </source>
</evidence>
<keyword evidence="4 8" id="KW-0547">Nucleotide-binding</keyword>
<dbReference type="GO" id="GO:0003952">
    <property type="term" value="F:NAD+ synthase (glutamine-hydrolyzing) activity"/>
    <property type="evidence" value="ECO:0007669"/>
    <property type="project" value="InterPro"/>
</dbReference>
<dbReference type="GeneID" id="13012278"/>
<name>I3TCE8_THEC1</name>
<feature type="domain" description="NAD/GMP synthase" evidence="11">
    <location>
        <begin position="23"/>
        <end position="264"/>
    </location>
</feature>
<feature type="binding site" description="in other chain" evidence="8">
    <location>
        <begin position="261"/>
        <end position="262"/>
    </location>
    <ligand>
        <name>deamido-NAD(+)</name>
        <dbReference type="ChEBI" id="CHEBI:58437"/>
        <note>ligand shared between two neighboring subunits</note>
    </ligand>
</feature>
<comment type="pathway">
    <text evidence="8">Cofactor biosynthesis; NAD(+) biosynthesis; NAD(+) from deamido-NAD(+) (ammonia route): step 1/1.</text>
</comment>
<accession>I3TCE8</accession>
<comment type="catalytic activity">
    <reaction evidence="8 10">
        <text>deamido-NAD(+) + NH4(+) + ATP = AMP + diphosphate + NAD(+) + H(+)</text>
        <dbReference type="Rhea" id="RHEA:21188"/>
        <dbReference type="ChEBI" id="CHEBI:15378"/>
        <dbReference type="ChEBI" id="CHEBI:28938"/>
        <dbReference type="ChEBI" id="CHEBI:30616"/>
        <dbReference type="ChEBI" id="CHEBI:33019"/>
        <dbReference type="ChEBI" id="CHEBI:57540"/>
        <dbReference type="ChEBI" id="CHEBI:58437"/>
        <dbReference type="ChEBI" id="CHEBI:456215"/>
        <dbReference type="EC" id="6.3.1.5"/>
    </reaction>
</comment>
<evidence type="ECO:0000256" key="1">
    <source>
        <dbReference type="ARBA" id="ARBA00005859"/>
    </source>
</evidence>
<dbReference type="RefSeq" id="WP_014736687.1">
    <property type="nucleotide sequence ID" value="NC_017954.1"/>
</dbReference>
<keyword evidence="13" id="KW-1185">Reference proteome</keyword>
<evidence type="ECO:0000256" key="5">
    <source>
        <dbReference type="ARBA" id="ARBA00022840"/>
    </source>
</evidence>
<keyword evidence="6 8" id="KW-0460">Magnesium</keyword>
<dbReference type="CDD" id="cd00553">
    <property type="entry name" value="NAD_synthase"/>
    <property type="match status" value="1"/>
</dbReference>
<keyword evidence="7 8" id="KW-0520">NAD</keyword>
<organism evidence="12 13">
    <name type="scientific">Thermogladius calderae (strain DSM 22663 / VKM B-2946 / 1633)</name>
    <dbReference type="NCBI Taxonomy" id="1184251"/>
    <lineage>
        <taxon>Archaea</taxon>
        <taxon>Thermoproteota</taxon>
        <taxon>Thermoprotei</taxon>
        <taxon>Desulfurococcales</taxon>
        <taxon>Desulfurococcaceae</taxon>
        <taxon>Thermogladius</taxon>
    </lineage>
</organism>
<feature type="binding site" evidence="8">
    <location>
        <position position="170"/>
    </location>
    <ligand>
        <name>deamido-NAD(+)</name>
        <dbReference type="ChEBI" id="CHEBI:58437"/>
        <note>ligand shared between two neighboring subunits</note>
    </ligand>
</feature>
<dbReference type="GO" id="GO:0046872">
    <property type="term" value="F:metal ion binding"/>
    <property type="evidence" value="ECO:0007669"/>
    <property type="project" value="UniProtKB-KW"/>
</dbReference>
<dbReference type="SUPFAM" id="SSF52402">
    <property type="entry name" value="Adenine nucleotide alpha hydrolases-like"/>
    <property type="match status" value="1"/>
</dbReference>
<keyword evidence="5 8" id="KW-0067">ATP-binding</keyword>
<dbReference type="eggNOG" id="arCOG00069">
    <property type="taxonomic scope" value="Archaea"/>
</dbReference>
<gene>
    <name evidence="8" type="primary">nadE</name>
    <name evidence="12" type="ordered locus">TCELL_0011</name>
</gene>
<evidence type="ECO:0000256" key="4">
    <source>
        <dbReference type="ARBA" id="ARBA00022741"/>
    </source>
</evidence>
<dbReference type="GO" id="GO:0008795">
    <property type="term" value="F:NAD+ synthase activity"/>
    <property type="evidence" value="ECO:0007669"/>
    <property type="project" value="UniProtKB-UniRule"/>
</dbReference>
<dbReference type="EC" id="6.3.1.5" evidence="8 10"/>
<dbReference type="KEGG" id="thg:TCELL_0011"/>
<feature type="binding site" evidence="8">
    <location>
        <position position="150"/>
    </location>
    <ligand>
        <name>ATP</name>
        <dbReference type="ChEBI" id="CHEBI:30616"/>
    </ligand>
</feature>
<evidence type="ECO:0000256" key="6">
    <source>
        <dbReference type="ARBA" id="ARBA00022842"/>
    </source>
</evidence>
<dbReference type="HOGENOM" id="CLU_059327_1_1_2"/>
<proteinExistence type="inferred from homology"/>
<dbReference type="PANTHER" id="PTHR23090">
    <property type="entry name" value="NH 3 /GLUTAMINE-DEPENDENT NAD + SYNTHETASE"/>
    <property type="match status" value="1"/>
</dbReference>
<feature type="binding site" description="in other chain" evidence="8">
    <location>
        <position position="130"/>
    </location>
    <ligand>
        <name>deamido-NAD(+)</name>
        <dbReference type="ChEBI" id="CHEBI:58437"/>
        <note>ligand shared between two neighboring subunits</note>
    </ligand>
</feature>
<keyword evidence="2 8" id="KW-0436">Ligase</keyword>
<sequence>MVSRGVPTISVEDLLKFPLEKTVAEITDGIRGFLAETGRRLLVIGVSGGLDSSVALTLLAKSVPRDRILALVMPDTRVNKPSDTVDAVELAGSLGVSYRVIPIDSIVDSYLVLPGISGRERVPLGNLRARIRMSILYLYANALNGVVIGTSDRSELLIGYFTKYGDGASDFLPQASLYKTQLRRLARYLGLPEKIVSKPSSPALWENHYAEEELGMKYEDIDRVLYALFDMRMGVEEAANATGLPVSVVERVLSLHRSTRHKRQGFRYVRLSWVEDPLPEI</sequence>
<dbReference type="NCBIfam" id="NF010587">
    <property type="entry name" value="PRK13980.1"/>
    <property type="match status" value="1"/>
</dbReference>
<dbReference type="Gene3D" id="3.40.50.620">
    <property type="entry name" value="HUPs"/>
    <property type="match status" value="1"/>
</dbReference>
<dbReference type="InterPro" id="IPR022310">
    <property type="entry name" value="NAD/GMP_synthase"/>
</dbReference>
<reference evidence="12 13" key="1">
    <citation type="journal article" date="2012" name="J. Bacteriol.">
        <title>Complete genome sequence of the hyperthermophilic cellulolytic Crenarchaeon 'Thermogladius cellulolyticus' 1633.</title>
        <authorList>
            <person name="Mardanov A.V."/>
            <person name="Kochetkova T.V."/>
            <person name="Beletsky A.V."/>
            <person name="Bonch-Osmolovskaya E.A."/>
            <person name="Ravin N.V."/>
            <person name="Skryabin K.G."/>
        </authorList>
    </citation>
    <scope>NUCLEOTIDE SEQUENCE [LARGE SCALE GENOMIC DNA]</scope>
    <source>
        <strain evidence="13">DSM 22663 / VKM B-2946 / 1633</strain>
    </source>
</reference>
<dbReference type="UniPathway" id="UPA00253">
    <property type="reaction ID" value="UER00333"/>
</dbReference>
<keyword evidence="3 8" id="KW-0479">Metal-binding</keyword>
<evidence type="ECO:0000256" key="8">
    <source>
        <dbReference type="HAMAP-Rule" id="MF_00193"/>
    </source>
</evidence>
<protein>
    <recommendedName>
        <fullName evidence="8 10">NH(3)-dependent NAD(+) synthetase</fullName>
        <ecNumber evidence="8 10">6.3.1.5</ecNumber>
    </recommendedName>
</protein>
<evidence type="ECO:0000313" key="12">
    <source>
        <dbReference type="EMBL" id="AFK50436.1"/>
    </source>
</evidence>
<dbReference type="GO" id="GO:0004359">
    <property type="term" value="F:glutaminase activity"/>
    <property type="evidence" value="ECO:0007669"/>
    <property type="project" value="InterPro"/>
</dbReference>
<dbReference type="InterPro" id="IPR014729">
    <property type="entry name" value="Rossmann-like_a/b/a_fold"/>
</dbReference>
<dbReference type="GO" id="GO:0005737">
    <property type="term" value="C:cytoplasm"/>
    <property type="evidence" value="ECO:0007669"/>
    <property type="project" value="InterPro"/>
</dbReference>
<evidence type="ECO:0000259" key="11">
    <source>
        <dbReference type="Pfam" id="PF02540"/>
    </source>
</evidence>
<dbReference type="PANTHER" id="PTHR23090:SF9">
    <property type="entry name" value="GLUTAMINE-DEPENDENT NAD(+) SYNTHETASE"/>
    <property type="match status" value="1"/>
</dbReference>
<feature type="binding site" description="in other chain" evidence="8">
    <location>
        <position position="163"/>
    </location>
    <ligand>
        <name>deamido-NAD(+)</name>
        <dbReference type="ChEBI" id="CHEBI:58437"/>
        <note>ligand shared between two neighboring subunits</note>
    </ligand>
</feature>
<dbReference type="GO" id="GO:0009435">
    <property type="term" value="P:NAD+ biosynthetic process"/>
    <property type="evidence" value="ECO:0007669"/>
    <property type="project" value="UniProtKB-UniRule"/>
</dbReference>
<evidence type="ECO:0000313" key="13">
    <source>
        <dbReference type="Proteomes" id="UP000005270"/>
    </source>
</evidence>
<dbReference type="InterPro" id="IPR003694">
    <property type="entry name" value="NAD_synthase"/>
</dbReference>
<evidence type="ECO:0000256" key="7">
    <source>
        <dbReference type="ARBA" id="ARBA00023027"/>
    </source>
</evidence>
<dbReference type="OrthoDB" id="39312at2157"/>
<dbReference type="InParanoid" id="I3TCE8"/>
<dbReference type="HAMAP" id="MF_00193">
    <property type="entry name" value="NadE_ammonia_dep"/>
    <property type="match status" value="1"/>
</dbReference>
<evidence type="ECO:0000256" key="2">
    <source>
        <dbReference type="ARBA" id="ARBA00022598"/>
    </source>
</evidence>
<dbReference type="Proteomes" id="UP000005270">
    <property type="component" value="Chromosome"/>
</dbReference>
<dbReference type="AlphaFoldDB" id="I3TCE8"/>
<evidence type="ECO:0000256" key="9">
    <source>
        <dbReference type="RuleBase" id="RU003811"/>
    </source>
</evidence>
<dbReference type="Pfam" id="PF02540">
    <property type="entry name" value="NAD_synthase"/>
    <property type="match status" value="1"/>
</dbReference>
<feature type="binding site" evidence="8">
    <location>
        <position position="179"/>
    </location>
    <ligand>
        <name>ATP</name>
        <dbReference type="ChEBI" id="CHEBI:30616"/>
    </ligand>
</feature>
<feature type="binding site" evidence="8">
    <location>
        <position position="201"/>
    </location>
    <ligand>
        <name>ATP</name>
        <dbReference type="ChEBI" id="CHEBI:30616"/>
    </ligand>
</feature>
<dbReference type="NCBIfam" id="TIGR00552">
    <property type="entry name" value="nadE"/>
    <property type="match status" value="1"/>
</dbReference>
<comment type="similarity">
    <text evidence="1 8 9">Belongs to the NAD synthetase family.</text>
</comment>
<evidence type="ECO:0000256" key="3">
    <source>
        <dbReference type="ARBA" id="ARBA00022723"/>
    </source>
</evidence>
<feature type="binding site" evidence="8">
    <location>
        <begin position="45"/>
        <end position="52"/>
    </location>
    <ligand>
        <name>ATP</name>
        <dbReference type="ChEBI" id="CHEBI:30616"/>
    </ligand>
</feature>
<comment type="function">
    <text evidence="8">Catalyzes the ATP-dependent amidation of deamido-NAD to form NAD. Uses ammonia as a nitrogen source.</text>
</comment>
<dbReference type="GO" id="GO:0005524">
    <property type="term" value="F:ATP binding"/>
    <property type="evidence" value="ECO:0007669"/>
    <property type="project" value="UniProtKB-UniRule"/>
</dbReference>
<comment type="subunit">
    <text evidence="8">Homodimer.</text>
</comment>
<dbReference type="EMBL" id="CP003531">
    <property type="protein sequence ID" value="AFK50436.1"/>
    <property type="molecule type" value="Genomic_DNA"/>
</dbReference>